<evidence type="ECO:0000313" key="2">
    <source>
        <dbReference type="Proteomes" id="UP000218615"/>
    </source>
</evidence>
<dbReference type="AlphaFoldDB" id="A0A284VKZ4"/>
<evidence type="ECO:0000313" key="1">
    <source>
        <dbReference type="EMBL" id="SNQ59935.1"/>
    </source>
</evidence>
<gene>
    <name evidence="1" type="ORF">MNV_1410011</name>
</gene>
<reference evidence="2" key="1">
    <citation type="submission" date="2017-06" db="EMBL/GenBank/DDBJ databases">
        <authorList>
            <person name="Cremers G."/>
        </authorList>
    </citation>
    <scope>NUCLEOTIDE SEQUENCE [LARGE SCALE GENOMIC DNA]</scope>
</reference>
<accession>A0A284VKZ4</accession>
<organism evidence="1 2">
    <name type="scientific">Candidatus Methanoperedens nitratireducens</name>
    <dbReference type="NCBI Taxonomy" id="1392998"/>
    <lineage>
        <taxon>Archaea</taxon>
        <taxon>Methanobacteriati</taxon>
        <taxon>Methanobacteriota</taxon>
        <taxon>Stenosarchaea group</taxon>
        <taxon>Methanomicrobia</taxon>
        <taxon>Methanosarcinales</taxon>
        <taxon>ANME-2 cluster</taxon>
        <taxon>Candidatus Methanoperedentaceae</taxon>
        <taxon>Candidatus Methanoperedens</taxon>
    </lineage>
</organism>
<protein>
    <submittedName>
        <fullName evidence="1">Uncharacterized protein</fullName>
    </submittedName>
</protein>
<dbReference type="EMBL" id="FZMP01000048">
    <property type="protein sequence ID" value="SNQ59935.1"/>
    <property type="molecule type" value="Genomic_DNA"/>
</dbReference>
<name>A0A284VKZ4_9EURY</name>
<sequence>MNIIEYNVNSFISTCDPDLLITLLQYNIDLWDLTVSACFKI</sequence>
<proteinExistence type="predicted"/>
<keyword evidence="2" id="KW-1185">Reference proteome</keyword>
<dbReference type="Proteomes" id="UP000218615">
    <property type="component" value="Unassembled WGS sequence"/>
</dbReference>